<dbReference type="EMBL" id="JAVHNS010000004">
    <property type="protein sequence ID" value="KAK6358559.1"/>
    <property type="molecule type" value="Genomic_DNA"/>
</dbReference>
<accession>A0AAV9VBW6</accession>
<keyword evidence="2" id="KW-1185">Reference proteome</keyword>
<protein>
    <submittedName>
        <fullName evidence="1">Uncharacterized protein</fullName>
    </submittedName>
</protein>
<gene>
    <name evidence="1" type="ORF">TWF730_007886</name>
</gene>
<organism evidence="1 2">
    <name type="scientific">Orbilia blumenaviensis</name>
    <dbReference type="NCBI Taxonomy" id="1796055"/>
    <lineage>
        <taxon>Eukaryota</taxon>
        <taxon>Fungi</taxon>
        <taxon>Dikarya</taxon>
        <taxon>Ascomycota</taxon>
        <taxon>Pezizomycotina</taxon>
        <taxon>Orbiliomycetes</taxon>
        <taxon>Orbiliales</taxon>
        <taxon>Orbiliaceae</taxon>
        <taxon>Orbilia</taxon>
    </lineage>
</organism>
<comment type="caution">
    <text evidence="1">The sequence shown here is derived from an EMBL/GenBank/DDBJ whole genome shotgun (WGS) entry which is preliminary data.</text>
</comment>
<evidence type="ECO:0000313" key="1">
    <source>
        <dbReference type="EMBL" id="KAK6358559.1"/>
    </source>
</evidence>
<evidence type="ECO:0000313" key="2">
    <source>
        <dbReference type="Proteomes" id="UP001373714"/>
    </source>
</evidence>
<name>A0AAV9VBW6_9PEZI</name>
<sequence length="644" mass="73139">MFRRVLPRKVRLHRAFPVLVAAFVLPSDRRRERSPVFFSSLKSLAGFSLLFLPQVPIPDTSKIKDKLLSTLPSWTVESAVSKFVKRPEADIIVGISMQMPSLTAFVMYYPKGVEILAESRIHSGIEEYKVRMPVLRMVDDWDFDEGEGIHRNATISIMKYSSEFPHLPVGPGLKVNGSYKLWDPERADFRVHFTDFFPSQEVSLNRPKPPAFALTERQIMTDYARSIRQHIEEFISREIVDNAMIVNDAPVVKWMILYPDCMDSIETAPGVTVKRNFVSALKDAGFPINNSDIPPIRPDSLHQGSDERFNESVIEDLHTHSSKVEFFSAGFASLINIASPQTLGTTPLVPGLPQERPFIAVIDDEEYITARRCIFTPHSRFGVMQQQVCAVTRSPVFKQFPENMLDVVANILHDMHVFEELNEETIQMISNYAVKHWPESKNWSDVIDILESRMSKTPILLEATNDIAWGVDQEIDTPPRITPISSFEFAKVIRGDIYAPAIGVFGDIHGVSPEIKDAVLIDSGRGESDAYAIILRGIYTIKDAFLEDSEYSDPDDLFIEGFNITKLLDMELEAGTIKREELHEDEEEFVKQVSDTHDHLDRARYDRMKVTVAKPEIHQPFQIFGLADAAGMELSRIFLDAHRK</sequence>
<dbReference type="Proteomes" id="UP001373714">
    <property type="component" value="Unassembled WGS sequence"/>
</dbReference>
<proteinExistence type="predicted"/>
<dbReference type="AlphaFoldDB" id="A0AAV9VBW6"/>
<reference evidence="1 2" key="1">
    <citation type="submission" date="2019-10" db="EMBL/GenBank/DDBJ databases">
        <authorList>
            <person name="Palmer J.M."/>
        </authorList>
    </citation>
    <scope>NUCLEOTIDE SEQUENCE [LARGE SCALE GENOMIC DNA]</scope>
    <source>
        <strain evidence="1 2">TWF730</strain>
    </source>
</reference>